<accession>A0ABT9RHH7</accession>
<dbReference type="InterPro" id="IPR043519">
    <property type="entry name" value="NT_sf"/>
</dbReference>
<dbReference type="SUPFAM" id="SSF81301">
    <property type="entry name" value="Nucleotidyltransferase"/>
    <property type="match status" value="1"/>
</dbReference>
<dbReference type="RefSeq" id="WP_306871814.1">
    <property type="nucleotide sequence ID" value="NZ_JAUSRB010000002.1"/>
</dbReference>
<keyword evidence="3" id="KW-1185">Reference proteome</keyword>
<evidence type="ECO:0000313" key="2">
    <source>
        <dbReference type="EMBL" id="MDP9868680.1"/>
    </source>
</evidence>
<dbReference type="Pfam" id="PF01909">
    <property type="entry name" value="NTP_transf_2"/>
    <property type="match status" value="1"/>
</dbReference>
<dbReference type="Gene3D" id="3.30.460.10">
    <property type="entry name" value="Beta Polymerase, domain 2"/>
    <property type="match status" value="1"/>
</dbReference>
<evidence type="ECO:0000313" key="3">
    <source>
        <dbReference type="Proteomes" id="UP001230426"/>
    </source>
</evidence>
<name>A0ABT9RHH7_9ACTN</name>
<comment type="caution">
    <text evidence="2">The sequence shown here is derived from an EMBL/GenBank/DDBJ whole genome shotgun (WGS) entry which is preliminary data.</text>
</comment>
<reference evidence="2 3" key="1">
    <citation type="submission" date="2023-07" db="EMBL/GenBank/DDBJ databases">
        <title>Sequencing the genomes of 1000 actinobacteria strains.</title>
        <authorList>
            <person name="Klenk H.-P."/>
        </authorList>
    </citation>
    <scope>NUCLEOTIDE SEQUENCE [LARGE SCALE GENOMIC DNA]</scope>
    <source>
        <strain evidence="2 3">DSM 44109</strain>
    </source>
</reference>
<feature type="domain" description="Polymerase nucleotidyl transferase" evidence="1">
    <location>
        <begin position="12"/>
        <end position="55"/>
    </location>
</feature>
<dbReference type="CDD" id="cd05403">
    <property type="entry name" value="NT_KNTase_like"/>
    <property type="match status" value="1"/>
</dbReference>
<protein>
    <submittedName>
        <fullName evidence="2">Nucleotidyltransferase</fullName>
    </submittedName>
</protein>
<gene>
    <name evidence="2" type="ORF">J2S55_007946</name>
</gene>
<dbReference type="InterPro" id="IPR002934">
    <property type="entry name" value="Polymerase_NTP_transf_dom"/>
</dbReference>
<proteinExistence type="predicted"/>
<organism evidence="2 3">
    <name type="scientific">Streptosporangium brasiliense</name>
    <dbReference type="NCBI Taxonomy" id="47480"/>
    <lineage>
        <taxon>Bacteria</taxon>
        <taxon>Bacillati</taxon>
        <taxon>Actinomycetota</taxon>
        <taxon>Actinomycetes</taxon>
        <taxon>Streptosporangiales</taxon>
        <taxon>Streptosporangiaceae</taxon>
        <taxon>Streptosporangium</taxon>
    </lineage>
</organism>
<sequence>MERYAGDVASVMSEIFGPRLVGAYLHGSAVLGGFDPRRSDVDLLVVCQDPMTAEQRSAVAERLSDDRLPCPAQGLELSVVTLATTQLR</sequence>
<dbReference type="Proteomes" id="UP001230426">
    <property type="component" value="Unassembled WGS sequence"/>
</dbReference>
<evidence type="ECO:0000259" key="1">
    <source>
        <dbReference type="Pfam" id="PF01909"/>
    </source>
</evidence>
<dbReference type="EMBL" id="JAUSRB010000002">
    <property type="protein sequence ID" value="MDP9868680.1"/>
    <property type="molecule type" value="Genomic_DNA"/>
</dbReference>